<dbReference type="Proteomes" id="UP000000787">
    <property type="component" value="Chromosome"/>
</dbReference>
<evidence type="ECO:0000313" key="2">
    <source>
        <dbReference type="Proteomes" id="UP000000787"/>
    </source>
</evidence>
<dbReference type="KEGG" id="hau:Haur_1824"/>
<evidence type="ECO:0000313" key="1">
    <source>
        <dbReference type="EMBL" id="ABX04467.1"/>
    </source>
</evidence>
<organism evidence="1 2">
    <name type="scientific">Herpetosiphon aurantiacus (strain ATCC 23779 / DSM 785 / 114-95)</name>
    <dbReference type="NCBI Taxonomy" id="316274"/>
    <lineage>
        <taxon>Bacteria</taxon>
        <taxon>Bacillati</taxon>
        <taxon>Chloroflexota</taxon>
        <taxon>Chloroflexia</taxon>
        <taxon>Herpetosiphonales</taxon>
        <taxon>Herpetosiphonaceae</taxon>
        <taxon>Herpetosiphon</taxon>
    </lineage>
</organism>
<dbReference type="STRING" id="316274.Haur_1824"/>
<name>A9B7T9_HERA2</name>
<accession>A9B7T9</accession>
<dbReference type="AlphaFoldDB" id="A9B7T9"/>
<proteinExistence type="predicted"/>
<reference evidence="1 2" key="1">
    <citation type="journal article" date="2011" name="Stand. Genomic Sci.">
        <title>Complete genome sequence of the filamentous gliding predatory bacterium Herpetosiphon aurantiacus type strain (114-95(T)).</title>
        <authorList>
            <person name="Kiss H."/>
            <person name="Nett M."/>
            <person name="Domin N."/>
            <person name="Martin K."/>
            <person name="Maresca J.A."/>
            <person name="Copeland A."/>
            <person name="Lapidus A."/>
            <person name="Lucas S."/>
            <person name="Berry K.W."/>
            <person name="Glavina Del Rio T."/>
            <person name="Dalin E."/>
            <person name="Tice H."/>
            <person name="Pitluck S."/>
            <person name="Richardson P."/>
            <person name="Bruce D."/>
            <person name="Goodwin L."/>
            <person name="Han C."/>
            <person name="Detter J.C."/>
            <person name="Schmutz J."/>
            <person name="Brettin T."/>
            <person name="Land M."/>
            <person name="Hauser L."/>
            <person name="Kyrpides N.C."/>
            <person name="Ivanova N."/>
            <person name="Goker M."/>
            <person name="Woyke T."/>
            <person name="Klenk H.P."/>
            <person name="Bryant D.A."/>
        </authorList>
    </citation>
    <scope>NUCLEOTIDE SEQUENCE [LARGE SCALE GENOMIC DNA]</scope>
    <source>
        <strain evidence="2">ATCC 23779 / DSM 785 / 114-95</strain>
    </source>
</reference>
<keyword evidence="2" id="KW-1185">Reference proteome</keyword>
<sequence>MEFETTQINETPMIFGLTYLEEEAAEIDDVVGCFVVDGYSGTGCDDSDMPPGTQIP</sequence>
<gene>
    <name evidence="1" type="ordered locus">Haur_1824</name>
</gene>
<dbReference type="BioCyc" id="HAUR316274:GHYA-1852-MONOMER"/>
<dbReference type="Pfam" id="PF14409">
    <property type="entry name" value="Herpeto_peptide"/>
    <property type="match status" value="1"/>
</dbReference>
<dbReference type="HOGENOM" id="CLU_3008107_0_0_0"/>
<dbReference type="InParanoid" id="A9B7T9"/>
<dbReference type="EMBL" id="CP000875">
    <property type="protein sequence ID" value="ABX04467.1"/>
    <property type="molecule type" value="Genomic_DNA"/>
</dbReference>
<protein>
    <submittedName>
        <fullName evidence="1">Uncharacterized protein</fullName>
    </submittedName>
</protein>